<accession>A0A835J0I3</accession>
<feature type="region of interest" description="Disordered" evidence="1">
    <location>
        <begin position="33"/>
        <end position="62"/>
    </location>
</feature>
<dbReference type="AlphaFoldDB" id="A0A835J0I3"/>
<protein>
    <submittedName>
        <fullName evidence="2">Uncharacterized protein</fullName>
    </submittedName>
</protein>
<evidence type="ECO:0000313" key="2">
    <source>
        <dbReference type="EMBL" id="KAF9660871.1"/>
    </source>
</evidence>
<dbReference type="Proteomes" id="UP000657918">
    <property type="component" value="Unassembled WGS sequence"/>
</dbReference>
<sequence length="99" mass="10679">MGTKRITNFKLEEQNYSFVQVQPELITMSNTIKVGDSSDSADDSNSSSAVTTELEANDRSSNGQYQGLMKLLSASLVRAPALPEPVKAGSEGHQFVVVE</sequence>
<gene>
    <name evidence="2" type="ORF">SADUNF_Sadunf19G0008800</name>
    <name evidence="3" type="ORF">SADUNF_Sadunf19G0020100</name>
</gene>
<evidence type="ECO:0000313" key="4">
    <source>
        <dbReference type="Proteomes" id="UP000657918"/>
    </source>
</evidence>
<proteinExistence type="predicted"/>
<dbReference type="EMBL" id="JADGMS010000019">
    <property type="protein sequence ID" value="KAF9660979.1"/>
    <property type="molecule type" value="Genomic_DNA"/>
</dbReference>
<organism evidence="2 4">
    <name type="scientific">Salix dunnii</name>
    <dbReference type="NCBI Taxonomy" id="1413687"/>
    <lineage>
        <taxon>Eukaryota</taxon>
        <taxon>Viridiplantae</taxon>
        <taxon>Streptophyta</taxon>
        <taxon>Embryophyta</taxon>
        <taxon>Tracheophyta</taxon>
        <taxon>Spermatophyta</taxon>
        <taxon>Magnoliopsida</taxon>
        <taxon>eudicotyledons</taxon>
        <taxon>Gunneridae</taxon>
        <taxon>Pentapetalae</taxon>
        <taxon>rosids</taxon>
        <taxon>fabids</taxon>
        <taxon>Malpighiales</taxon>
        <taxon>Salicaceae</taxon>
        <taxon>Saliceae</taxon>
        <taxon>Salix</taxon>
    </lineage>
</organism>
<evidence type="ECO:0000313" key="3">
    <source>
        <dbReference type="EMBL" id="KAF9660979.1"/>
    </source>
</evidence>
<dbReference type="EMBL" id="JADGMS010000019">
    <property type="protein sequence ID" value="KAF9660871.1"/>
    <property type="molecule type" value="Genomic_DNA"/>
</dbReference>
<evidence type="ECO:0000256" key="1">
    <source>
        <dbReference type="SAM" id="MobiDB-lite"/>
    </source>
</evidence>
<reference evidence="2 4" key="1">
    <citation type="submission" date="2020-10" db="EMBL/GenBank/DDBJ databases">
        <title>Plant Genome Project.</title>
        <authorList>
            <person name="Zhang R.-G."/>
        </authorList>
    </citation>
    <scope>NUCLEOTIDE SEQUENCE [LARGE SCALE GENOMIC DNA]</scope>
    <source>
        <strain evidence="2">FAFU-HL-1</strain>
        <tissue evidence="2">Leaf</tissue>
    </source>
</reference>
<keyword evidence="4" id="KW-1185">Reference proteome</keyword>
<name>A0A835J0I3_9ROSI</name>
<comment type="caution">
    <text evidence="2">The sequence shown here is derived from an EMBL/GenBank/DDBJ whole genome shotgun (WGS) entry which is preliminary data.</text>
</comment>